<protein>
    <submittedName>
        <fullName evidence="1">Uncharacterized protein</fullName>
    </submittedName>
</protein>
<evidence type="ECO:0000313" key="1">
    <source>
        <dbReference type="EMBL" id="GMS81154.1"/>
    </source>
</evidence>
<name>A0AAV5SE71_9BILA</name>
<feature type="non-terminal residue" evidence="1">
    <location>
        <position position="94"/>
    </location>
</feature>
<comment type="caution">
    <text evidence="1">The sequence shown here is derived from an EMBL/GenBank/DDBJ whole genome shotgun (WGS) entry which is preliminary data.</text>
</comment>
<evidence type="ECO:0000313" key="2">
    <source>
        <dbReference type="Proteomes" id="UP001432027"/>
    </source>
</evidence>
<dbReference type="Proteomes" id="UP001432027">
    <property type="component" value="Unassembled WGS sequence"/>
</dbReference>
<sequence>RSHCHPTVSLPRRAPIGLLIQQEYGSQSKYCSQVPQAFEFSPLCLTPSDLLWDYCTWSIRWFSLHSFVSMRLHLVSLALLLLALQVRPRSTAGI</sequence>
<dbReference type="EMBL" id="BTSX01000001">
    <property type="protein sequence ID" value="GMS81154.1"/>
    <property type="molecule type" value="Genomic_DNA"/>
</dbReference>
<feature type="non-terminal residue" evidence="1">
    <location>
        <position position="1"/>
    </location>
</feature>
<dbReference type="AlphaFoldDB" id="A0AAV5SE71"/>
<organism evidence="1 2">
    <name type="scientific">Pristionchus entomophagus</name>
    <dbReference type="NCBI Taxonomy" id="358040"/>
    <lineage>
        <taxon>Eukaryota</taxon>
        <taxon>Metazoa</taxon>
        <taxon>Ecdysozoa</taxon>
        <taxon>Nematoda</taxon>
        <taxon>Chromadorea</taxon>
        <taxon>Rhabditida</taxon>
        <taxon>Rhabditina</taxon>
        <taxon>Diplogasteromorpha</taxon>
        <taxon>Diplogasteroidea</taxon>
        <taxon>Neodiplogasteridae</taxon>
        <taxon>Pristionchus</taxon>
    </lineage>
</organism>
<reference evidence="1" key="1">
    <citation type="submission" date="2023-10" db="EMBL/GenBank/DDBJ databases">
        <title>Genome assembly of Pristionchus species.</title>
        <authorList>
            <person name="Yoshida K."/>
            <person name="Sommer R.J."/>
        </authorList>
    </citation>
    <scope>NUCLEOTIDE SEQUENCE</scope>
    <source>
        <strain evidence="1">RS0144</strain>
    </source>
</reference>
<gene>
    <name evidence="1" type="ORF">PENTCL1PPCAC_3329</name>
</gene>
<proteinExistence type="predicted"/>
<accession>A0AAV5SE71</accession>
<keyword evidence="2" id="KW-1185">Reference proteome</keyword>